<dbReference type="GO" id="GO:0043571">
    <property type="term" value="P:maintenance of CRISPR repeat elements"/>
    <property type="evidence" value="ECO:0007669"/>
    <property type="project" value="InterPro"/>
</dbReference>
<dbReference type="NCBIfam" id="TIGR02593">
    <property type="entry name" value="CRISPR_cas5"/>
    <property type="match status" value="1"/>
</dbReference>
<evidence type="ECO:0000313" key="3">
    <source>
        <dbReference type="Proteomes" id="UP000582974"/>
    </source>
</evidence>
<sequence>MSGLLLRLAAPLQSWGERSIYETRDTARLPTRSGLLGMIASAMGRPRGASLDDLAPLTFTVRVDRPGVRVVDYHTAGGWLPRKTKIPTAAGSGRPEGKGTVQTWREYLSDAVFIVAVDGPDTLTKPVHAALRYPHWQPYLGRRSCPPSEPFLLGRVPDDAARELEHGVPLAPDKYRQRDGQQVEIIREARNRTSSTQAEIRDVPDVFSTIDRTYRTRWIETERISLPDKLNTTSRTYLTKLAGYIMGGDH</sequence>
<dbReference type="Proteomes" id="UP000582974">
    <property type="component" value="Unassembled WGS sequence"/>
</dbReference>
<dbReference type="GO" id="GO:0003723">
    <property type="term" value="F:RNA binding"/>
    <property type="evidence" value="ECO:0007669"/>
    <property type="project" value="InterPro"/>
</dbReference>
<keyword evidence="3" id="KW-1185">Reference proteome</keyword>
<accession>A0A838AD66</accession>
<gene>
    <name evidence="2" type="primary">cas5e</name>
    <name evidence="2" type="ORF">H0B56_16925</name>
</gene>
<organism evidence="2 3">
    <name type="scientific">Haloechinothrix aidingensis</name>
    <dbReference type="NCBI Taxonomy" id="2752311"/>
    <lineage>
        <taxon>Bacteria</taxon>
        <taxon>Bacillati</taxon>
        <taxon>Actinomycetota</taxon>
        <taxon>Actinomycetes</taxon>
        <taxon>Pseudonocardiales</taxon>
        <taxon>Pseudonocardiaceae</taxon>
        <taxon>Haloechinothrix</taxon>
    </lineage>
</organism>
<evidence type="ECO:0000313" key="2">
    <source>
        <dbReference type="EMBL" id="MBA0127236.1"/>
    </source>
</evidence>
<dbReference type="Gene3D" id="3.30.70.2660">
    <property type="match status" value="1"/>
</dbReference>
<reference evidence="2 3" key="1">
    <citation type="submission" date="2020-07" db="EMBL/GenBank/DDBJ databases">
        <title>Genome of Haloechinothrix sp.</title>
        <authorList>
            <person name="Tang S.-K."/>
            <person name="Yang L."/>
            <person name="Zhu W.-Y."/>
        </authorList>
    </citation>
    <scope>NUCLEOTIDE SEQUENCE [LARGE SCALE GENOMIC DNA]</scope>
    <source>
        <strain evidence="2 3">YIM 98757</strain>
    </source>
</reference>
<dbReference type="EMBL" id="JACCKD010000006">
    <property type="protein sequence ID" value="MBA0127236.1"/>
    <property type="molecule type" value="Genomic_DNA"/>
</dbReference>
<dbReference type="RefSeq" id="WP_180894061.1">
    <property type="nucleotide sequence ID" value="NZ_JACCKD010000006.1"/>
</dbReference>
<proteinExistence type="predicted"/>
<comment type="caution">
    <text evidence="2">The sequence shown here is derived from an EMBL/GenBank/DDBJ whole genome shotgun (WGS) entry which is preliminary data.</text>
</comment>
<dbReference type="InterPro" id="IPR013422">
    <property type="entry name" value="CRISPR-assoc_prot_Cas5_N"/>
</dbReference>
<protein>
    <submittedName>
        <fullName evidence="2">Type I-E CRISPR-associated protein Cas5/CasD</fullName>
    </submittedName>
</protein>
<dbReference type="CDD" id="cd09645">
    <property type="entry name" value="Cas5_I-E"/>
    <property type="match status" value="1"/>
</dbReference>
<dbReference type="InterPro" id="IPR010147">
    <property type="entry name" value="CRISPR-assoc_prot_CasD"/>
</dbReference>
<evidence type="ECO:0000256" key="1">
    <source>
        <dbReference type="ARBA" id="ARBA00023118"/>
    </source>
</evidence>
<name>A0A838AD66_9PSEU</name>
<keyword evidence="1" id="KW-0051">Antiviral defense</keyword>
<dbReference type="GO" id="GO:0051607">
    <property type="term" value="P:defense response to virus"/>
    <property type="evidence" value="ECO:0007669"/>
    <property type="project" value="UniProtKB-KW"/>
</dbReference>
<dbReference type="InterPro" id="IPR021124">
    <property type="entry name" value="CRISPR-assoc_prot_Cas5"/>
</dbReference>
<dbReference type="AlphaFoldDB" id="A0A838AD66"/>
<dbReference type="NCBIfam" id="TIGR01868">
    <property type="entry name" value="casD_Cas5e"/>
    <property type="match status" value="1"/>
</dbReference>
<dbReference type="Pfam" id="PF09704">
    <property type="entry name" value="Cas_Cas5d"/>
    <property type="match status" value="1"/>
</dbReference>